<reference evidence="1 2" key="1">
    <citation type="journal article" date="2019" name="Emerg. Microbes Infect.">
        <title>Comprehensive subspecies identification of 175 nontuberculous mycobacteria species based on 7547 genomic profiles.</title>
        <authorList>
            <person name="Matsumoto Y."/>
            <person name="Kinjo T."/>
            <person name="Motooka D."/>
            <person name="Nabeya D."/>
            <person name="Jung N."/>
            <person name="Uechi K."/>
            <person name="Horii T."/>
            <person name="Iida T."/>
            <person name="Fujita J."/>
            <person name="Nakamura S."/>
        </authorList>
    </citation>
    <scope>NUCLEOTIDE SEQUENCE [LARGE SCALE GENOMIC DNA]</scope>
    <source>
        <strain evidence="1 2">JCM 30395</strain>
    </source>
</reference>
<gene>
    <name evidence="1" type="ORF">MSAR_31000</name>
</gene>
<proteinExistence type="predicted"/>
<sequence length="65" mass="7132">MPVEVIVRLLPLGGVIEAQGIVSLDSSWTGRESSIVFDEDCLLGTGMRGFTDELYLIGWDVFGDR</sequence>
<name>A0A7I7SSL2_9MYCO</name>
<dbReference type="KEGG" id="msar:MSAR_31000"/>
<dbReference type="EMBL" id="AP022595">
    <property type="protein sequence ID" value="BBY59964.1"/>
    <property type="molecule type" value="Genomic_DNA"/>
</dbReference>
<organism evidence="1 2">
    <name type="scientific">Mycolicibacterium sarraceniae</name>
    <dbReference type="NCBI Taxonomy" id="1534348"/>
    <lineage>
        <taxon>Bacteria</taxon>
        <taxon>Bacillati</taxon>
        <taxon>Actinomycetota</taxon>
        <taxon>Actinomycetes</taxon>
        <taxon>Mycobacteriales</taxon>
        <taxon>Mycobacteriaceae</taxon>
        <taxon>Mycolicibacterium</taxon>
    </lineage>
</organism>
<dbReference type="Proteomes" id="UP000466445">
    <property type="component" value="Chromosome"/>
</dbReference>
<evidence type="ECO:0000313" key="2">
    <source>
        <dbReference type="Proteomes" id="UP000466445"/>
    </source>
</evidence>
<dbReference type="AlphaFoldDB" id="A0A7I7SSL2"/>
<keyword evidence="2" id="KW-1185">Reference proteome</keyword>
<protein>
    <submittedName>
        <fullName evidence="1">Uncharacterized protein</fullName>
    </submittedName>
</protein>
<evidence type="ECO:0000313" key="1">
    <source>
        <dbReference type="EMBL" id="BBY59964.1"/>
    </source>
</evidence>
<accession>A0A7I7SSL2</accession>